<keyword evidence="6" id="KW-0479">Metal-binding</keyword>
<keyword evidence="5" id="KW-0808">Transferase</keyword>
<feature type="region of interest" description="Disordered" evidence="12">
    <location>
        <begin position="1"/>
        <end position="32"/>
    </location>
</feature>
<protein>
    <recommendedName>
        <fullName evidence="4">RING-type E3 ubiquitin transferase</fullName>
        <ecNumber evidence="4">2.3.2.27</ecNumber>
    </recommendedName>
</protein>
<sequence length="360" mass="37428">MEADGGDGAGTTSEPPTPPAEGVERGDGVGEGEEAPLLFGALLLKDEEQYPAAEAAAAPQGTGDAVAASSDSPAVVATVLFGKSRLRCSLCSGALKSPIYQCAAGHLACCRCRVKLPDSGCRTCRDASGAVTAYAHCPALDLFFRDLRVPCIFEPYGCKRVVPYSSSRGGGGRADGHAGACDHAPCFCPEPGCGFLCAPRALAAHLADEHASAWPPVDEVAYSTPRLFLVPVPHRRLLRGDDASVFLLAAAPLGGGAAVSLVLVRANAPAHPRFTCTFINAYPPDAVRLEGGCYFATFPVRSTALADGDGVAPEKGVYFFVPGEMMYEGEAASRELLVSVRIDRSSGPEPQLVDTSITDR</sequence>
<dbReference type="SUPFAM" id="SSF49599">
    <property type="entry name" value="TRAF domain-like"/>
    <property type="match status" value="1"/>
</dbReference>
<evidence type="ECO:0000256" key="12">
    <source>
        <dbReference type="SAM" id="MobiDB-lite"/>
    </source>
</evidence>
<dbReference type="GO" id="GO:0008270">
    <property type="term" value="F:zinc ion binding"/>
    <property type="evidence" value="ECO:0007669"/>
    <property type="project" value="UniProtKB-KW"/>
</dbReference>
<evidence type="ECO:0000313" key="14">
    <source>
        <dbReference type="EMBL" id="TVU22151.1"/>
    </source>
</evidence>
<dbReference type="PANTHER" id="PTHR46632">
    <property type="entry name" value="E3 UBIQUITIN-PROTEIN LIGASE SINA-LIKE 4"/>
    <property type="match status" value="1"/>
</dbReference>
<evidence type="ECO:0000256" key="11">
    <source>
        <dbReference type="PROSITE-ProRule" id="PRU00455"/>
    </source>
</evidence>
<comment type="catalytic activity">
    <reaction evidence="1">
        <text>S-ubiquitinyl-[E2 ubiquitin-conjugating enzyme]-L-cysteine + [acceptor protein]-L-lysine = [E2 ubiquitin-conjugating enzyme]-L-cysteine + N(6)-ubiquitinyl-[acceptor protein]-L-lysine.</text>
        <dbReference type="EC" id="2.3.2.27"/>
    </reaction>
</comment>
<evidence type="ECO:0000256" key="6">
    <source>
        <dbReference type="ARBA" id="ARBA00022723"/>
    </source>
</evidence>
<dbReference type="GO" id="GO:0061630">
    <property type="term" value="F:ubiquitin protein ligase activity"/>
    <property type="evidence" value="ECO:0007669"/>
    <property type="project" value="UniProtKB-EC"/>
</dbReference>
<keyword evidence="15" id="KW-1185">Reference proteome</keyword>
<evidence type="ECO:0000256" key="1">
    <source>
        <dbReference type="ARBA" id="ARBA00000900"/>
    </source>
</evidence>
<dbReference type="EMBL" id="RWGY01000026">
    <property type="protein sequence ID" value="TVU22151.1"/>
    <property type="molecule type" value="Genomic_DNA"/>
</dbReference>
<comment type="caution">
    <text evidence="14">The sequence shown here is derived from an EMBL/GenBank/DDBJ whole genome shotgun (WGS) entry which is preliminary data.</text>
</comment>
<evidence type="ECO:0000256" key="3">
    <source>
        <dbReference type="ARBA" id="ARBA00009119"/>
    </source>
</evidence>
<dbReference type="Proteomes" id="UP000324897">
    <property type="component" value="Unassembled WGS sequence"/>
</dbReference>
<reference evidence="14 15" key="1">
    <citation type="journal article" date="2019" name="Sci. Rep.">
        <title>A high-quality genome of Eragrostis curvula grass provides insights into Poaceae evolution and supports new strategies to enhance forage quality.</title>
        <authorList>
            <person name="Carballo J."/>
            <person name="Santos B.A.C.M."/>
            <person name="Zappacosta D."/>
            <person name="Garbus I."/>
            <person name="Selva J.P."/>
            <person name="Gallo C.A."/>
            <person name="Diaz A."/>
            <person name="Albertini E."/>
            <person name="Caccamo M."/>
            <person name="Echenique V."/>
        </authorList>
    </citation>
    <scope>NUCLEOTIDE SEQUENCE [LARGE SCALE GENOMIC DNA]</scope>
    <source>
        <strain evidence="15">cv. Victoria</strain>
        <tissue evidence="14">Leaf</tissue>
    </source>
</reference>
<dbReference type="InterPro" id="IPR044286">
    <property type="entry name" value="SINL_plant"/>
</dbReference>
<keyword evidence="8" id="KW-0833">Ubl conjugation pathway</keyword>
<comment type="similarity">
    <text evidence="3">Belongs to the SINA (Seven in absentia) family.</text>
</comment>
<evidence type="ECO:0000256" key="5">
    <source>
        <dbReference type="ARBA" id="ARBA00022679"/>
    </source>
</evidence>
<evidence type="ECO:0000256" key="9">
    <source>
        <dbReference type="ARBA" id="ARBA00022833"/>
    </source>
</evidence>
<organism evidence="14 15">
    <name type="scientific">Eragrostis curvula</name>
    <name type="common">weeping love grass</name>
    <dbReference type="NCBI Taxonomy" id="38414"/>
    <lineage>
        <taxon>Eukaryota</taxon>
        <taxon>Viridiplantae</taxon>
        <taxon>Streptophyta</taxon>
        <taxon>Embryophyta</taxon>
        <taxon>Tracheophyta</taxon>
        <taxon>Spermatophyta</taxon>
        <taxon>Magnoliopsida</taxon>
        <taxon>Liliopsida</taxon>
        <taxon>Poales</taxon>
        <taxon>Poaceae</taxon>
        <taxon>PACMAD clade</taxon>
        <taxon>Chloridoideae</taxon>
        <taxon>Eragrostideae</taxon>
        <taxon>Eragrostidinae</taxon>
        <taxon>Eragrostis</taxon>
    </lineage>
</organism>
<evidence type="ECO:0000256" key="2">
    <source>
        <dbReference type="ARBA" id="ARBA00004906"/>
    </source>
</evidence>
<dbReference type="InterPro" id="IPR013083">
    <property type="entry name" value="Znf_RING/FYVE/PHD"/>
</dbReference>
<comment type="function">
    <text evidence="10">E3 ubiquitin-protein ligase that mediates ubiquitination and subsequent proteasomal degradation of target proteins. E3 ubiquitin ligases accept ubiquitin from an E2 ubiquitin-conjugating enzyme in the form of a thioester and then directly transfers the ubiquitin to targeted substrates. It probably triggers the ubiquitin-mediated degradation of different substrates.</text>
</comment>
<proteinExistence type="inferred from homology"/>
<accession>A0A5J9UFW4</accession>
<dbReference type="InterPro" id="IPR013010">
    <property type="entry name" value="Znf_SIAH"/>
</dbReference>
<gene>
    <name evidence="14" type="ORF">EJB05_31833</name>
</gene>
<dbReference type="AlphaFoldDB" id="A0A5J9UFW4"/>
<dbReference type="InterPro" id="IPR049548">
    <property type="entry name" value="Sina-like_RING"/>
</dbReference>
<evidence type="ECO:0000256" key="10">
    <source>
        <dbReference type="ARBA" id="ARBA00024004"/>
    </source>
</evidence>
<dbReference type="OrthoDB" id="670229at2759"/>
<keyword evidence="7 11" id="KW-0863">Zinc-finger</keyword>
<comment type="pathway">
    <text evidence="2">Protein modification; protein ubiquitination.</text>
</comment>
<dbReference type="EC" id="2.3.2.27" evidence="4"/>
<evidence type="ECO:0000259" key="13">
    <source>
        <dbReference type="PROSITE" id="PS51081"/>
    </source>
</evidence>
<evidence type="ECO:0000313" key="15">
    <source>
        <dbReference type="Proteomes" id="UP000324897"/>
    </source>
</evidence>
<dbReference type="Gramene" id="TVU22151">
    <property type="protein sequence ID" value="TVU22151"/>
    <property type="gene ID" value="EJB05_31833"/>
</dbReference>
<evidence type="ECO:0000256" key="8">
    <source>
        <dbReference type="ARBA" id="ARBA00022786"/>
    </source>
</evidence>
<dbReference type="Gene3D" id="3.30.40.10">
    <property type="entry name" value="Zinc/RING finger domain, C3HC4 (zinc finger)"/>
    <property type="match status" value="1"/>
</dbReference>
<feature type="domain" description="SIAH-type" evidence="13">
    <location>
        <begin position="146"/>
        <end position="211"/>
    </location>
</feature>
<dbReference type="PANTHER" id="PTHR46632:SF18">
    <property type="entry name" value="OS01G0122200 PROTEIN"/>
    <property type="match status" value="1"/>
</dbReference>
<dbReference type="Pfam" id="PF21362">
    <property type="entry name" value="Sina_RING"/>
    <property type="match status" value="1"/>
</dbReference>
<evidence type="ECO:0000256" key="7">
    <source>
        <dbReference type="ARBA" id="ARBA00022771"/>
    </source>
</evidence>
<keyword evidence="9" id="KW-0862">Zinc</keyword>
<name>A0A5J9UFW4_9POAL</name>
<evidence type="ECO:0000256" key="4">
    <source>
        <dbReference type="ARBA" id="ARBA00012483"/>
    </source>
</evidence>
<dbReference type="PROSITE" id="PS51081">
    <property type="entry name" value="ZF_SIAH"/>
    <property type="match status" value="1"/>
</dbReference>